<protein>
    <recommendedName>
        <fullName evidence="4">Tyr recombinase domain-containing protein</fullName>
    </recommendedName>
</protein>
<gene>
    <name evidence="5" type="ORF">KARMA_3928</name>
</gene>
<keyword evidence="6" id="KW-1185">Reference proteome</keyword>
<evidence type="ECO:0000259" key="4">
    <source>
        <dbReference type="PROSITE" id="PS51898"/>
    </source>
</evidence>
<evidence type="ECO:0000313" key="5">
    <source>
        <dbReference type="EMBL" id="SCM69688.1"/>
    </source>
</evidence>
<evidence type="ECO:0000256" key="1">
    <source>
        <dbReference type="ARBA" id="ARBA00022908"/>
    </source>
</evidence>
<dbReference type="InterPro" id="IPR011010">
    <property type="entry name" value="DNA_brk_join_enz"/>
</dbReference>
<dbReference type="SUPFAM" id="SSF56349">
    <property type="entry name" value="DNA breaking-rejoining enzymes"/>
    <property type="match status" value="1"/>
</dbReference>
<dbReference type="GO" id="GO:0006310">
    <property type="term" value="P:DNA recombination"/>
    <property type="evidence" value="ECO:0007669"/>
    <property type="project" value="UniProtKB-KW"/>
</dbReference>
<evidence type="ECO:0000256" key="3">
    <source>
        <dbReference type="ARBA" id="ARBA00023172"/>
    </source>
</evidence>
<name>A0A1M4N6J7_9RHOB</name>
<reference evidence="6" key="1">
    <citation type="submission" date="2016-09" db="EMBL/GenBank/DDBJ databases">
        <authorList>
            <person name="Wibberg D."/>
        </authorList>
    </citation>
    <scope>NUCLEOTIDE SEQUENCE [LARGE SCALE GENOMIC DNA]</scope>
</reference>
<dbReference type="InterPro" id="IPR002104">
    <property type="entry name" value="Integrase_catalytic"/>
</dbReference>
<dbReference type="PANTHER" id="PTHR30349">
    <property type="entry name" value="PHAGE INTEGRASE-RELATED"/>
    <property type="match status" value="1"/>
</dbReference>
<dbReference type="InterPro" id="IPR013762">
    <property type="entry name" value="Integrase-like_cat_sf"/>
</dbReference>
<evidence type="ECO:0000313" key="6">
    <source>
        <dbReference type="Proteomes" id="UP000184085"/>
    </source>
</evidence>
<dbReference type="Pfam" id="PF00589">
    <property type="entry name" value="Phage_integrase"/>
    <property type="match status" value="1"/>
</dbReference>
<sequence>MPQHAKGPRLYRRKDTGVYLIRDTGRGDKSTGTRNLREAEAALSRYIAERDRPSGPATPEGMTVAEALCIYGEEHAPHVADPTRIAYGISALVPFWGDLPISAVTGETCRRYGITRNRATGTIRKELGILQAALNHCAREGYLLNPPLVAMPRKPEAKDRWLTRSEAAKLVWAAWRNPKAKHLARFILVALYTGTRKTAILKMRYIPNTEGGWVDTQTGMMTRRGEGQAETKKRTPAARLPRQLLAHLRRWEANGARYVVEIEGQRVGSIKTAWATAIKEAQIAPATPHSLRHSAITWAMQRGARPADVCGYFGVSIDTLQRVYWHHHPDYQQSAVEAMERKL</sequence>
<evidence type="ECO:0000256" key="2">
    <source>
        <dbReference type="ARBA" id="ARBA00023125"/>
    </source>
</evidence>
<dbReference type="Gene3D" id="1.10.150.130">
    <property type="match status" value="1"/>
</dbReference>
<organism evidence="5 6">
    <name type="scientific">Donghicola eburneus</name>
    <dbReference type="NCBI Taxonomy" id="393278"/>
    <lineage>
        <taxon>Bacteria</taxon>
        <taxon>Pseudomonadati</taxon>
        <taxon>Pseudomonadota</taxon>
        <taxon>Alphaproteobacteria</taxon>
        <taxon>Rhodobacterales</taxon>
        <taxon>Roseobacteraceae</taxon>
        <taxon>Donghicola</taxon>
    </lineage>
</organism>
<keyword evidence="3" id="KW-0233">DNA recombination</keyword>
<proteinExistence type="predicted"/>
<dbReference type="GO" id="GO:0015074">
    <property type="term" value="P:DNA integration"/>
    <property type="evidence" value="ECO:0007669"/>
    <property type="project" value="UniProtKB-KW"/>
</dbReference>
<keyword evidence="1" id="KW-0229">DNA integration</keyword>
<dbReference type="EMBL" id="FMJB01000065">
    <property type="protein sequence ID" value="SCM69688.1"/>
    <property type="molecule type" value="Genomic_DNA"/>
</dbReference>
<dbReference type="Gene3D" id="1.10.443.10">
    <property type="entry name" value="Intergrase catalytic core"/>
    <property type="match status" value="1"/>
</dbReference>
<dbReference type="InterPro" id="IPR050090">
    <property type="entry name" value="Tyrosine_recombinase_XerCD"/>
</dbReference>
<dbReference type="PROSITE" id="PS51898">
    <property type="entry name" value="TYR_RECOMBINASE"/>
    <property type="match status" value="1"/>
</dbReference>
<dbReference type="AlphaFoldDB" id="A0A1M4N6J7"/>
<dbReference type="InterPro" id="IPR010998">
    <property type="entry name" value="Integrase_recombinase_N"/>
</dbReference>
<dbReference type="GO" id="GO:0003677">
    <property type="term" value="F:DNA binding"/>
    <property type="evidence" value="ECO:0007669"/>
    <property type="project" value="UniProtKB-KW"/>
</dbReference>
<dbReference type="PANTHER" id="PTHR30349:SF88">
    <property type="entry name" value="BLL1584 PROTEIN"/>
    <property type="match status" value="1"/>
</dbReference>
<dbReference type="RefSeq" id="WP_072709557.1">
    <property type="nucleotide sequence ID" value="NZ_FMJB01000065.1"/>
</dbReference>
<keyword evidence="2" id="KW-0238">DNA-binding</keyword>
<dbReference type="Proteomes" id="UP000184085">
    <property type="component" value="Unassembled WGS sequence"/>
</dbReference>
<accession>A0A1M4N6J7</accession>
<feature type="domain" description="Tyr recombinase" evidence="4">
    <location>
        <begin position="157"/>
        <end position="337"/>
    </location>
</feature>